<dbReference type="AlphaFoldDB" id="A0A7S3T0Y3"/>
<dbReference type="GO" id="GO:0042175">
    <property type="term" value="C:nuclear outer membrane-endoplasmic reticulum membrane network"/>
    <property type="evidence" value="ECO:0007669"/>
    <property type="project" value="TreeGrafter"/>
</dbReference>
<dbReference type="PANTHER" id="PTHR31027:SF2">
    <property type="entry name" value="LEBERCILIN DOMAIN-CONTAINING PROTEIN"/>
    <property type="match status" value="1"/>
</dbReference>
<keyword evidence="1" id="KW-0175">Coiled coil</keyword>
<gene>
    <name evidence="3" type="ORF">SACU0126_LOCUS20599</name>
</gene>
<organism evidence="3">
    <name type="scientific">Strombidinopsis acuminata</name>
    <dbReference type="NCBI Taxonomy" id="141414"/>
    <lineage>
        <taxon>Eukaryota</taxon>
        <taxon>Sar</taxon>
        <taxon>Alveolata</taxon>
        <taxon>Ciliophora</taxon>
        <taxon>Intramacronucleata</taxon>
        <taxon>Spirotrichea</taxon>
        <taxon>Choreotrichia</taxon>
        <taxon>Choreotrichida</taxon>
        <taxon>Strombidinopsidae</taxon>
        <taxon>Strombidinopsis</taxon>
    </lineage>
</organism>
<proteinExistence type="predicted"/>
<feature type="region of interest" description="Disordered" evidence="2">
    <location>
        <begin position="216"/>
        <end position="243"/>
    </location>
</feature>
<evidence type="ECO:0000256" key="2">
    <source>
        <dbReference type="SAM" id="MobiDB-lite"/>
    </source>
</evidence>
<accession>A0A7S3T0Y3</accession>
<feature type="coiled-coil region" evidence="1">
    <location>
        <begin position="25"/>
        <end position="63"/>
    </location>
</feature>
<protein>
    <submittedName>
        <fullName evidence="3">Uncharacterized protein</fullName>
    </submittedName>
</protein>
<dbReference type="GO" id="GO:0003729">
    <property type="term" value="F:mRNA binding"/>
    <property type="evidence" value="ECO:0007669"/>
    <property type="project" value="TreeGrafter"/>
</dbReference>
<dbReference type="GO" id="GO:0008298">
    <property type="term" value="P:intracellular mRNA localization"/>
    <property type="evidence" value="ECO:0007669"/>
    <property type="project" value="TreeGrafter"/>
</dbReference>
<sequence>MGDMGPIIAEKEEISKRIPETMPERNTLRDEFRAKEQEYRKYMDEVRAERQKKSMEEREARNKEYDLVRRQRAADKLDEQPHVAEMTLIEQTMAFCKSLTASKGPVVAEEKKETSYDLPDGAEVMLKKEDREEFYYAPTVAKKKGKAKKGGKEGGSAKPIRHNAETFRLFDQLKLDAPITTDEIPALLEKLEAQLEEYKEKVKVWEEKREELKKKILEDGFDPASEEKKEEEAEEKAAEKAED</sequence>
<evidence type="ECO:0000256" key="1">
    <source>
        <dbReference type="SAM" id="Coils"/>
    </source>
</evidence>
<name>A0A7S3T0Y3_9SPIT</name>
<dbReference type="GO" id="GO:0005783">
    <property type="term" value="C:endoplasmic reticulum"/>
    <property type="evidence" value="ECO:0007669"/>
    <property type="project" value="TreeGrafter"/>
</dbReference>
<feature type="coiled-coil region" evidence="1">
    <location>
        <begin position="181"/>
        <end position="215"/>
    </location>
</feature>
<evidence type="ECO:0000313" key="3">
    <source>
        <dbReference type="EMBL" id="CAE0570476.1"/>
    </source>
</evidence>
<dbReference type="GO" id="GO:1990904">
    <property type="term" value="C:ribonucleoprotein complex"/>
    <property type="evidence" value="ECO:0007669"/>
    <property type="project" value="TreeGrafter"/>
</dbReference>
<reference evidence="3" key="1">
    <citation type="submission" date="2021-01" db="EMBL/GenBank/DDBJ databases">
        <authorList>
            <person name="Corre E."/>
            <person name="Pelletier E."/>
            <person name="Niang G."/>
            <person name="Scheremetjew M."/>
            <person name="Finn R."/>
            <person name="Kale V."/>
            <person name="Holt S."/>
            <person name="Cochrane G."/>
            <person name="Meng A."/>
            <person name="Brown T."/>
            <person name="Cohen L."/>
        </authorList>
    </citation>
    <scope>NUCLEOTIDE SEQUENCE</scope>
    <source>
        <strain evidence="3">SPMC142</strain>
    </source>
</reference>
<dbReference type="InterPro" id="IPR039604">
    <property type="entry name" value="Bfr1"/>
</dbReference>
<dbReference type="PANTHER" id="PTHR31027">
    <property type="entry name" value="NUCLEAR SEGREGATION PROTEIN BFR1"/>
    <property type="match status" value="1"/>
</dbReference>
<feature type="compositionally biased region" description="Basic and acidic residues" evidence="2">
    <location>
        <begin position="225"/>
        <end position="243"/>
    </location>
</feature>
<dbReference type="EMBL" id="HBIQ01064623">
    <property type="protein sequence ID" value="CAE0570476.1"/>
    <property type="molecule type" value="Transcribed_RNA"/>
</dbReference>